<proteinExistence type="predicted"/>
<comment type="caution">
    <text evidence="2">The sequence shown here is derived from an EMBL/GenBank/DDBJ whole genome shotgun (WGS) entry which is preliminary data.</text>
</comment>
<dbReference type="AlphaFoldDB" id="A0AAD4V6E7"/>
<evidence type="ECO:0000313" key="2">
    <source>
        <dbReference type="EMBL" id="KAI5319203.1"/>
    </source>
</evidence>
<name>A0AAD4V6E7_PRUDU</name>
<feature type="region of interest" description="Disordered" evidence="1">
    <location>
        <begin position="1"/>
        <end position="41"/>
    </location>
</feature>
<sequence length="169" mass="19747">MPSMGTHGRSKSKKDASSSSKSRRRRRSDDSESDSESRVVFPSPMPLTAATLLLRGVPIGRRTLPRIKSLSTWAKKAQKKATRVAKKIKSKTISGYIQMIRIPLVIPISMKYLCGERRLIVMFPMVFPLTCFQLRLRRKDREKEWLRLKRSRKEGKKEHLKKHNMRKKW</sequence>
<reference evidence="2 3" key="1">
    <citation type="journal article" date="2022" name="G3 (Bethesda)">
        <title>Whole-genome sequence and methylome profiling of the almond [Prunus dulcis (Mill.) D.A. Webb] cultivar 'Nonpareil'.</title>
        <authorList>
            <person name="D'Amico-Willman K.M."/>
            <person name="Ouma W.Z."/>
            <person name="Meulia T."/>
            <person name="Sideli G.M."/>
            <person name="Gradziel T.M."/>
            <person name="Fresnedo-Ramirez J."/>
        </authorList>
    </citation>
    <scope>NUCLEOTIDE SEQUENCE [LARGE SCALE GENOMIC DNA]</scope>
    <source>
        <strain evidence="2">Clone GOH B32 T37-40</strain>
    </source>
</reference>
<dbReference type="Proteomes" id="UP001054821">
    <property type="component" value="Chromosome 7"/>
</dbReference>
<keyword evidence="3" id="KW-1185">Reference proteome</keyword>
<accession>A0AAD4V6E7</accession>
<evidence type="ECO:0000313" key="3">
    <source>
        <dbReference type="Proteomes" id="UP001054821"/>
    </source>
</evidence>
<gene>
    <name evidence="2" type="ORF">L3X38_038911</name>
</gene>
<evidence type="ECO:0000256" key="1">
    <source>
        <dbReference type="SAM" id="MobiDB-lite"/>
    </source>
</evidence>
<protein>
    <submittedName>
        <fullName evidence="2">Uncharacterized protein</fullName>
    </submittedName>
</protein>
<organism evidence="2 3">
    <name type="scientific">Prunus dulcis</name>
    <name type="common">Almond</name>
    <name type="synonym">Amygdalus dulcis</name>
    <dbReference type="NCBI Taxonomy" id="3755"/>
    <lineage>
        <taxon>Eukaryota</taxon>
        <taxon>Viridiplantae</taxon>
        <taxon>Streptophyta</taxon>
        <taxon>Embryophyta</taxon>
        <taxon>Tracheophyta</taxon>
        <taxon>Spermatophyta</taxon>
        <taxon>Magnoliopsida</taxon>
        <taxon>eudicotyledons</taxon>
        <taxon>Gunneridae</taxon>
        <taxon>Pentapetalae</taxon>
        <taxon>rosids</taxon>
        <taxon>fabids</taxon>
        <taxon>Rosales</taxon>
        <taxon>Rosaceae</taxon>
        <taxon>Amygdaloideae</taxon>
        <taxon>Amygdaleae</taxon>
        <taxon>Prunus</taxon>
    </lineage>
</organism>
<dbReference type="EMBL" id="JAJFAZ020000007">
    <property type="protein sequence ID" value="KAI5319203.1"/>
    <property type="molecule type" value="Genomic_DNA"/>
</dbReference>